<evidence type="ECO:0000313" key="3">
    <source>
        <dbReference type="EMBL" id="SHJ50908.1"/>
    </source>
</evidence>
<feature type="binding site" evidence="1">
    <location>
        <position position="87"/>
    </location>
    <ligand>
        <name>substrate</name>
    </ligand>
</feature>
<comment type="similarity">
    <text evidence="1">Belongs to the methylglyoxal synthase family.</text>
</comment>
<dbReference type="Proteomes" id="UP000184386">
    <property type="component" value="Unassembled WGS sequence"/>
</dbReference>
<dbReference type="NCBIfam" id="TIGR00160">
    <property type="entry name" value="MGSA"/>
    <property type="match status" value="1"/>
</dbReference>
<feature type="binding site" evidence="1">
    <location>
        <begin position="34"/>
        <end position="37"/>
    </location>
    <ligand>
        <name>substrate</name>
    </ligand>
</feature>
<dbReference type="InterPro" id="IPR011607">
    <property type="entry name" value="MGS-like_dom"/>
</dbReference>
<dbReference type="STRING" id="1121322.SAMN02745136_00228"/>
<dbReference type="PROSITE" id="PS51855">
    <property type="entry name" value="MGS"/>
    <property type="match status" value="1"/>
</dbReference>
<protein>
    <recommendedName>
        <fullName evidence="1">Methylglyoxal synthase</fullName>
        <shortName evidence="1">MGS</shortName>
        <ecNumber evidence="1">4.2.3.3</ecNumber>
    </recommendedName>
</protein>
<dbReference type="InterPro" id="IPR004363">
    <property type="entry name" value="Methylgl_synth"/>
</dbReference>
<feature type="binding site" evidence="1">
    <location>
        <position position="8"/>
    </location>
    <ligand>
        <name>substrate</name>
    </ligand>
</feature>
<gene>
    <name evidence="1" type="primary">mgsA</name>
    <name evidence="3" type="ORF">SAMN02745136_00228</name>
</gene>
<dbReference type="EMBL" id="FRAC01000006">
    <property type="protein sequence ID" value="SHJ50908.1"/>
    <property type="molecule type" value="Genomic_DNA"/>
</dbReference>
<dbReference type="SMART" id="SM00851">
    <property type="entry name" value="MGS"/>
    <property type="match status" value="1"/>
</dbReference>
<dbReference type="PANTHER" id="PTHR30492:SF0">
    <property type="entry name" value="METHYLGLYOXAL SYNTHASE"/>
    <property type="match status" value="1"/>
</dbReference>
<sequence length="132" mass="14872">MNIGMIAHDAKKKLMQNFCIAYRGILNKHELYATGTTGRLIEEVTNLNVHKYLAGHLGGEQQMGAQIEHNQMDLVIFLRDPLSPKSHEPDVNTVVRLCDTHNIPLATNLASAELMIKALDRGDLDWREILRS</sequence>
<dbReference type="GO" id="GO:0019242">
    <property type="term" value="P:methylglyoxal biosynthetic process"/>
    <property type="evidence" value="ECO:0007669"/>
    <property type="project" value="UniProtKB-UniRule"/>
</dbReference>
<organism evidence="3 4">
    <name type="scientific">Anaerocolumna jejuensis DSM 15929</name>
    <dbReference type="NCBI Taxonomy" id="1121322"/>
    <lineage>
        <taxon>Bacteria</taxon>
        <taxon>Bacillati</taxon>
        <taxon>Bacillota</taxon>
        <taxon>Clostridia</taxon>
        <taxon>Lachnospirales</taxon>
        <taxon>Lachnospiraceae</taxon>
        <taxon>Anaerocolumna</taxon>
    </lineage>
</organism>
<feature type="domain" description="MGS-like" evidence="2">
    <location>
        <begin position="1"/>
        <end position="132"/>
    </location>
</feature>
<proteinExistence type="inferred from homology"/>
<dbReference type="NCBIfam" id="NF003559">
    <property type="entry name" value="PRK05234.1"/>
    <property type="match status" value="1"/>
</dbReference>
<comment type="function">
    <text evidence="1">Catalyzes the formation of methylglyoxal from dihydroxyacetone phosphate.</text>
</comment>
<keyword evidence="1" id="KW-0456">Lyase</keyword>
<dbReference type="HAMAP" id="MF_00549">
    <property type="entry name" value="Methylglyoxal_synth"/>
    <property type="match status" value="1"/>
</dbReference>
<dbReference type="RefSeq" id="WP_073272061.1">
    <property type="nucleotide sequence ID" value="NZ_FRAC01000006.1"/>
</dbReference>
<reference evidence="3 4" key="1">
    <citation type="submission" date="2016-11" db="EMBL/GenBank/DDBJ databases">
        <authorList>
            <person name="Jaros S."/>
            <person name="Januszkiewicz K."/>
            <person name="Wedrychowicz H."/>
        </authorList>
    </citation>
    <scope>NUCLEOTIDE SEQUENCE [LARGE SCALE GENOMIC DNA]</scope>
    <source>
        <strain evidence="3 4">DSM 15929</strain>
    </source>
</reference>
<evidence type="ECO:0000313" key="4">
    <source>
        <dbReference type="Proteomes" id="UP000184386"/>
    </source>
</evidence>
<dbReference type="GO" id="GO:0008929">
    <property type="term" value="F:methylglyoxal synthase activity"/>
    <property type="evidence" value="ECO:0007669"/>
    <property type="project" value="UniProtKB-UniRule"/>
</dbReference>
<evidence type="ECO:0000256" key="1">
    <source>
        <dbReference type="HAMAP-Rule" id="MF_00549"/>
    </source>
</evidence>
<evidence type="ECO:0000259" key="2">
    <source>
        <dbReference type="PROSITE" id="PS51855"/>
    </source>
</evidence>
<dbReference type="PIRSF" id="PIRSF006614">
    <property type="entry name" value="Methylglyox_syn"/>
    <property type="match status" value="1"/>
</dbReference>
<name>A0A1M6JW86_9FIRM</name>
<dbReference type="PANTHER" id="PTHR30492">
    <property type="entry name" value="METHYLGLYOXAL SYNTHASE"/>
    <property type="match status" value="1"/>
</dbReference>
<keyword evidence="4" id="KW-1185">Reference proteome</keyword>
<dbReference type="SUPFAM" id="SSF52335">
    <property type="entry name" value="Methylglyoxal synthase-like"/>
    <property type="match status" value="1"/>
</dbReference>
<dbReference type="Gene3D" id="3.40.50.1380">
    <property type="entry name" value="Methylglyoxal synthase-like domain"/>
    <property type="match status" value="1"/>
</dbReference>
<dbReference type="GO" id="GO:0005829">
    <property type="term" value="C:cytosol"/>
    <property type="evidence" value="ECO:0007669"/>
    <property type="project" value="TreeGrafter"/>
</dbReference>
<dbReference type="Pfam" id="PF02142">
    <property type="entry name" value="MGS"/>
    <property type="match status" value="1"/>
</dbReference>
<feature type="binding site" evidence="1">
    <location>
        <position position="12"/>
    </location>
    <ligand>
        <name>substrate</name>
    </ligand>
</feature>
<comment type="catalytic activity">
    <reaction evidence="1">
        <text>dihydroxyacetone phosphate = methylglyoxal + phosphate</text>
        <dbReference type="Rhea" id="RHEA:17937"/>
        <dbReference type="ChEBI" id="CHEBI:17158"/>
        <dbReference type="ChEBI" id="CHEBI:43474"/>
        <dbReference type="ChEBI" id="CHEBI:57642"/>
        <dbReference type="EC" id="4.2.3.3"/>
    </reaction>
</comment>
<dbReference type="CDD" id="cd01422">
    <property type="entry name" value="MGS"/>
    <property type="match status" value="1"/>
</dbReference>
<comment type="caution">
    <text evidence="1">Lacks conserved residue(s) required for the propagation of feature annotation.</text>
</comment>
<dbReference type="EC" id="4.2.3.3" evidence="1"/>
<dbReference type="InterPro" id="IPR036914">
    <property type="entry name" value="MGS-like_dom_sf"/>
</dbReference>
<dbReference type="AlphaFoldDB" id="A0A1M6JW86"/>
<dbReference type="OrthoDB" id="9787147at2"/>
<accession>A0A1M6JW86</accession>